<reference evidence="1" key="1">
    <citation type="submission" date="2019-10" db="EMBL/GenBank/DDBJ databases">
        <authorList>
            <consortium name="DOE Joint Genome Institute"/>
            <person name="Kuo A."/>
            <person name="Miyauchi S."/>
            <person name="Kiss E."/>
            <person name="Drula E."/>
            <person name="Kohler A."/>
            <person name="Sanchez-Garcia M."/>
            <person name="Andreopoulos B."/>
            <person name="Barry K.W."/>
            <person name="Bonito G."/>
            <person name="Buee M."/>
            <person name="Carver A."/>
            <person name="Chen C."/>
            <person name="Cichocki N."/>
            <person name="Clum A."/>
            <person name="Culley D."/>
            <person name="Crous P.W."/>
            <person name="Fauchery L."/>
            <person name="Girlanda M."/>
            <person name="Hayes R."/>
            <person name="Keri Z."/>
            <person name="Labutti K."/>
            <person name="Lipzen A."/>
            <person name="Lombard V."/>
            <person name="Magnuson J."/>
            <person name="Maillard F."/>
            <person name="Morin E."/>
            <person name="Murat C."/>
            <person name="Nolan M."/>
            <person name="Ohm R."/>
            <person name="Pangilinan J."/>
            <person name="Pereira M."/>
            <person name="Perotto S."/>
            <person name="Peter M."/>
            <person name="Riley R."/>
            <person name="Sitrit Y."/>
            <person name="Stielow B."/>
            <person name="Szollosi G."/>
            <person name="Zifcakova L."/>
            <person name="Stursova M."/>
            <person name="Spatafora J.W."/>
            <person name="Tedersoo L."/>
            <person name="Vaario L.-M."/>
            <person name="Yamada A."/>
            <person name="Yan M."/>
            <person name="Wang P."/>
            <person name="Xu J."/>
            <person name="Bruns T."/>
            <person name="Baldrian P."/>
            <person name="Vilgalys R."/>
            <person name="Henrissat B."/>
            <person name="Grigoriev I.V."/>
            <person name="Hibbett D."/>
            <person name="Nagy L.G."/>
            <person name="Martin F.M."/>
        </authorList>
    </citation>
    <scope>NUCLEOTIDE SEQUENCE</scope>
    <source>
        <strain evidence="1">P2</strain>
    </source>
</reference>
<proteinExistence type="predicted"/>
<evidence type="ECO:0000313" key="2">
    <source>
        <dbReference type="Proteomes" id="UP000886501"/>
    </source>
</evidence>
<keyword evidence="2" id="KW-1185">Reference proteome</keyword>
<gene>
    <name evidence="1" type="ORF">BDM02DRAFT_1433931</name>
</gene>
<dbReference type="EMBL" id="MU117985">
    <property type="protein sequence ID" value="KAF9650428.1"/>
    <property type="molecule type" value="Genomic_DNA"/>
</dbReference>
<sequence length="1155" mass="127425">MPSLFSRARTTSTSKPSQTSNGTDEFGRAPTPLRSKSSFTTPTKKDKKDKSARSRTLSTPDHDTQEYFPEIPDGSFLPLNLNPPRFDSHEREITQDYGYLSYKRHVVLGLEEITRLVEVTSQEIGARGLTTPFIFSALALDLSASATTRLIEAFLQTCNSRHPSVEQKWQEEAQFAGPHELGMCLRWGLARAVRIVGGLEIRGLLNYESYIEWRDSESAMNYPPAIFASFLDSLDPTLQPLLVTLLTLLSRLSAHSASSGHTPPTLSPLFGPLLFGLGASSLSFHHAYHRYLRATNATEHLILAFIRWQDATSTSGLGVPARLKDWIRGYPSMLPSLPTKKQERPLPRKGAKTIRVATVRRNVRMYSPDLVKTAANWASRPKGPNEVNSLTSSKEWERIALPTLKLFPRYSDTYRKRMNLPSPFHPDIGPGASSLQLSLSSTSSTNSIEGGPLLNNPEDRFRSLTDLKWGEFEASGFGDLADDKKLQFDLTEGARAARRVKRQTLTWNDFSQAGFSRMDDPLNTTLQFSTPLTATINQWPTQSAEISKKLKKTQKSLPPFGWDTEPVMASEEVIEEAFVDVFCDLVYGGGWMDIERGEEVDRECNWALVEYKALPTSRSNTVSGTGDPRTSTTLILYEEFVPLEYRQQLAASGNNRKKLPSLFSSKPKQWKPAATLNGKPYTLGSVPASPSYREVEFEGILRAGNTTRVIKVDSKNSKPVASPLSKSTSSPDQPRKVGLISGPLFITKSDSPAHQSEHTQTPTPIQTLAIPSSFPVEPGEDTPTKQKSRFRIPGGLPVGGSASARRRSGLPPAEYDTIDFETRLASYSDDELNGGFERPMTKQEKRQSRDDAWVDILVSGNGRRLGSQDAVMRAGRSDPDLAKQEVAQVLAAVKGHPPSDDEQDEVVMEPVDASTRFSVENPPSGSDHGPFGTDTTEEEEDAPAPLPRRPGYFDLHPERRRAVVSTAEDDPRSRLAHDDSDSEADYPRKESLDWGRQFGDNEPEPRVVVPVQTVTPPRALPPKPDAKLLSPQTNGESLLPSPTIIQPQPQPSKSKTSSLIEMYREKERAAAQPAPPPARSPQPSVSPQPVPQQPIRPLPLPVSKPGPIDVPPGPPRTPSPDPSEGALAKYEQSPNGPGRYIHGAPLHNVLEEEEE</sequence>
<name>A0ACB6ZLZ7_THEGA</name>
<dbReference type="Proteomes" id="UP000886501">
    <property type="component" value="Unassembled WGS sequence"/>
</dbReference>
<organism evidence="1 2">
    <name type="scientific">Thelephora ganbajun</name>
    <name type="common">Ganba fungus</name>
    <dbReference type="NCBI Taxonomy" id="370292"/>
    <lineage>
        <taxon>Eukaryota</taxon>
        <taxon>Fungi</taxon>
        <taxon>Dikarya</taxon>
        <taxon>Basidiomycota</taxon>
        <taxon>Agaricomycotina</taxon>
        <taxon>Agaricomycetes</taxon>
        <taxon>Thelephorales</taxon>
        <taxon>Thelephoraceae</taxon>
        <taxon>Thelephora</taxon>
    </lineage>
</organism>
<evidence type="ECO:0000313" key="1">
    <source>
        <dbReference type="EMBL" id="KAF9650428.1"/>
    </source>
</evidence>
<comment type="caution">
    <text evidence="1">The sequence shown here is derived from an EMBL/GenBank/DDBJ whole genome shotgun (WGS) entry which is preliminary data.</text>
</comment>
<reference evidence="1" key="2">
    <citation type="journal article" date="2020" name="Nat. Commun.">
        <title>Large-scale genome sequencing of mycorrhizal fungi provides insights into the early evolution of symbiotic traits.</title>
        <authorList>
            <person name="Miyauchi S."/>
            <person name="Kiss E."/>
            <person name="Kuo A."/>
            <person name="Drula E."/>
            <person name="Kohler A."/>
            <person name="Sanchez-Garcia M."/>
            <person name="Morin E."/>
            <person name="Andreopoulos B."/>
            <person name="Barry K.W."/>
            <person name="Bonito G."/>
            <person name="Buee M."/>
            <person name="Carver A."/>
            <person name="Chen C."/>
            <person name="Cichocki N."/>
            <person name="Clum A."/>
            <person name="Culley D."/>
            <person name="Crous P.W."/>
            <person name="Fauchery L."/>
            <person name="Girlanda M."/>
            <person name="Hayes R.D."/>
            <person name="Keri Z."/>
            <person name="LaButti K."/>
            <person name="Lipzen A."/>
            <person name="Lombard V."/>
            <person name="Magnuson J."/>
            <person name="Maillard F."/>
            <person name="Murat C."/>
            <person name="Nolan M."/>
            <person name="Ohm R.A."/>
            <person name="Pangilinan J."/>
            <person name="Pereira M.F."/>
            <person name="Perotto S."/>
            <person name="Peter M."/>
            <person name="Pfister S."/>
            <person name="Riley R."/>
            <person name="Sitrit Y."/>
            <person name="Stielow J.B."/>
            <person name="Szollosi G."/>
            <person name="Zifcakova L."/>
            <person name="Stursova M."/>
            <person name="Spatafora J.W."/>
            <person name="Tedersoo L."/>
            <person name="Vaario L.M."/>
            <person name="Yamada A."/>
            <person name="Yan M."/>
            <person name="Wang P."/>
            <person name="Xu J."/>
            <person name="Bruns T."/>
            <person name="Baldrian P."/>
            <person name="Vilgalys R."/>
            <person name="Dunand C."/>
            <person name="Henrissat B."/>
            <person name="Grigoriev I.V."/>
            <person name="Hibbett D."/>
            <person name="Nagy L.G."/>
            <person name="Martin F.M."/>
        </authorList>
    </citation>
    <scope>NUCLEOTIDE SEQUENCE</scope>
    <source>
        <strain evidence="1">P2</strain>
    </source>
</reference>
<accession>A0ACB6ZLZ7</accession>
<protein>
    <submittedName>
        <fullName evidence="1">Uncharacterized protein</fullName>
    </submittedName>
</protein>